<keyword evidence="2" id="KW-1185">Reference proteome</keyword>
<gene>
    <name evidence="1" type="ORF">N5I32_10255</name>
</gene>
<dbReference type="InterPro" id="IPR035936">
    <property type="entry name" value="BB2672"/>
</dbReference>
<dbReference type="EMBL" id="JAOCQF010000001">
    <property type="protein sequence ID" value="MCT8329896.1"/>
    <property type="molecule type" value="Genomic_DNA"/>
</dbReference>
<dbReference type="RefSeq" id="WP_261495461.1">
    <property type="nucleotide sequence ID" value="NZ_JAOCQF010000001.1"/>
</dbReference>
<organism evidence="1 2">
    <name type="scientific">Albidovulum sediminis</name>
    <dbReference type="NCBI Taxonomy" id="3066345"/>
    <lineage>
        <taxon>Bacteria</taxon>
        <taxon>Pseudomonadati</taxon>
        <taxon>Pseudomonadota</taxon>
        <taxon>Alphaproteobacteria</taxon>
        <taxon>Rhodobacterales</taxon>
        <taxon>Paracoccaceae</taxon>
        <taxon>Albidovulum</taxon>
    </lineage>
</organism>
<sequence length="194" mass="20473">MPEPELRKFLTVVEEIHHEGGPRAEKPLLRAAAVAVIRNPFAGRYEPEIQGFMDDLKPLGLMMARRLVAALGGDPSVVEGYGKGAIVGAAGELEHGALWHAPGGYAMREVLGGAKAIVPSAKKVGGVGARLDVPVTHVNASYVRSHFDSMEVGLNDAPRADEMLLALVMTTGPRIHSRAGGLEAGDIKGEDGLR</sequence>
<dbReference type="InterPro" id="IPR009569">
    <property type="entry name" value="AA_synth_put"/>
</dbReference>
<accession>A0ABT2NME7</accession>
<proteinExistence type="predicted"/>
<evidence type="ECO:0000313" key="2">
    <source>
        <dbReference type="Proteomes" id="UP001205601"/>
    </source>
</evidence>
<reference evidence="2" key="1">
    <citation type="submission" date="2023-07" db="EMBL/GenBank/DDBJ databases">
        <title>Defluviimonas sediminis sp. nov., isolated from mangrove sediment.</title>
        <authorList>
            <person name="Liu L."/>
            <person name="Li J."/>
            <person name="Huang Y."/>
            <person name="Pan J."/>
            <person name="Li M."/>
        </authorList>
    </citation>
    <scope>NUCLEOTIDE SEQUENCE [LARGE SCALE GENOMIC DNA]</scope>
    <source>
        <strain evidence="2">FT324</strain>
    </source>
</reference>
<dbReference type="Gene3D" id="3.30.1330.110">
    <property type="entry name" value="BB2672"/>
    <property type="match status" value="1"/>
</dbReference>
<evidence type="ECO:0000313" key="1">
    <source>
        <dbReference type="EMBL" id="MCT8329896.1"/>
    </source>
</evidence>
<comment type="caution">
    <text evidence="1">The sequence shown here is derived from an EMBL/GenBank/DDBJ whole genome shotgun (WGS) entry which is preliminary data.</text>
</comment>
<name>A0ABT2NME7_9RHOB</name>
<protein>
    <submittedName>
        <fullName evidence="1">Amino acid synthesis family protein</fullName>
    </submittedName>
</protein>
<dbReference type="SUPFAM" id="SSF160519">
    <property type="entry name" value="BB2672-like"/>
    <property type="match status" value="1"/>
</dbReference>
<dbReference type="Proteomes" id="UP001205601">
    <property type="component" value="Unassembled WGS sequence"/>
</dbReference>
<dbReference type="Pfam" id="PF06684">
    <property type="entry name" value="AA_synth"/>
    <property type="match status" value="1"/>
</dbReference>